<keyword evidence="3 7" id="KW-0808">Transferase</keyword>
<dbReference type="Gene3D" id="3.30.70.330">
    <property type="match status" value="1"/>
</dbReference>
<feature type="domain" description="Macro" evidence="10">
    <location>
        <begin position="561"/>
        <end position="740"/>
    </location>
</feature>
<dbReference type="SUPFAM" id="SSF56399">
    <property type="entry name" value="ADP-ribosylation"/>
    <property type="match status" value="1"/>
</dbReference>
<keyword evidence="5" id="KW-0539">Nucleus</keyword>
<feature type="domain" description="Macro" evidence="10">
    <location>
        <begin position="780"/>
        <end position="961"/>
    </location>
</feature>
<evidence type="ECO:0000256" key="4">
    <source>
        <dbReference type="ARBA" id="ARBA00023027"/>
    </source>
</evidence>
<keyword evidence="4 7" id="KW-0520">NAD</keyword>
<evidence type="ECO:0000256" key="3">
    <source>
        <dbReference type="ARBA" id="ARBA00022679"/>
    </source>
</evidence>
<dbReference type="PROSITE" id="PS51059">
    <property type="entry name" value="PARP_CATALYTIC"/>
    <property type="match status" value="1"/>
</dbReference>
<feature type="domain" description="PARP catalytic" evidence="9">
    <location>
        <begin position="1167"/>
        <end position="1364"/>
    </location>
</feature>
<dbReference type="InterPro" id="IPR012677">
    <property type="entry name" value="Nucleotide-bd_a/b_plait_sf"/>
</dbReference>
<sequence length="1364" mass="151362">MDEYPHPLFFEARDLSKKEKGKIHLYFQKRRDSGGGDCNEIQKIGDNTYKICFRAKEDRERVLQRKSHTICLPDGELHLTVSLSSSQQASDHPSTSHGQTFTKANTKELEKIFQLETFLLFYLRDCPQALKFLQKQLSTIDCSVTLDFESEEAVVKRDVAKGPGGAEKWEHQVDKIFIDLTEKYTCHHVFEPKLIKKVLQDLSHETDDIQLYYEKGYVVVVGETDEVKEKVSVLEKALSTTMELPIMEKHLQLIEEELKREMQADSPEVKITTGANVVILEGPNEKVKSGAAKLDEMVKKIKEKRLQLPLCLFAFMKTSNAISKYKVRFKQSFRSPVSLELDSDLHLSSLSSVSLEEAEAALLREIAVINVQLPAAATVTPELKKVFNKAKDEANSVELRVEVSSIPGVDKNTVQLVGYRQEVIKLKGLLDEYQLNQAPTQETLKLPDPTLVDCFEEILNRIGVKITSVTLETSHVPYPCVVLSGPRGQVKDQHQVLQSVLANLTVDSLVLNGPGALRYFQGDGKVSKNLVENSNEVLIRTQQEVGSPNVNTQQLGSSSTKNVTSHRPSYNRQSRSFVGSPTANKINLRIRLCCLEDEQVNVIVAPMVANQLTSNNISKSLLRKAGSTLQSQFSAAATSVLHPGDVLQVPGPPSLGCSKIFFIECLPWDGVGGQSVQALSKGLQKCLDLCVQQGYGSVAIPIIGHGIVLKYPQIEAIKVLTEKINEFGLSATSGSLYSINIVIHPDYRDSDKAYHEVHKKLCSSMNHAGEAIFKSLTSDLDEFIMALGGKVQLHLVFGDITNETTDVVVNTTDFTNFHNEGVCKDILTVAGPQVEAELKAAKVNRGDIFVSQSGLFPCKAFFHVCGEKDSNLIEKLVGNIINQCENSGFESVAIPAICAGAGGLDPGVVAGAVLRGIKTATSSRNLSKLTCIHLVLIRMKVFLVFKEEATQMFSSVIKRAVSAPLMHQVQPQSPPQFKDLKLAFKSSGSQQSTFKFIGLGRDKVDAAMKNLKSLYEAQCSTQTISKEDMKVLTQEDITAFKQLVESEGLFMKEDPSSGLTVTGLKDGVNQLMLMIQSCLQGSLRIKVRVTEEEDLYNRIMWCILDQNGIWQRLPKVANYDLEKKDIAEGIVDAQNVTWQVNLQEMTATATGQKTKLKRLENRMDFSFPLYWDSMTANESITAVPLKQSSAEYKVVKEAFKRTAKQTVKKIERLQNIHLRRAYEAQKKHIAHKNAKLGGAGEKTLFHGTTHENCDSIMKTGFNRRFAGQNATAYGEGTYFAVNASYSAQSTYSKPGADGSQLMFAALVLTGVYDQGQSGIKVLPPRNAQQPHERYDSVVDNLSNPNMYVVFHDDQAYPDYLITFK</sequence>
<accession>A0A3P9LUX6</accession>
<dbReference type="InterPro" id="IPR052056">
    <property type="entry name" value="Mono-ARTD/PARP"/>
</dbReference>
<dbReference type="PANTHER" id="PTHR14453">
    <property type="entry name" value="PARP/ZINC FINGER CCCH TYPE DOMAIN CONTAINING PROTEIN"/>
    <property type="match status" value="1"/>
</dbReference>
<evidence type="ECO:0000259" key="10">
    <source>
        <dbReference type="PROSITE" id="PS51154"/>
    </source>
</evidence>
<dbReference type="Gene3D" id="3.40.220.10">
    <property type="entry name" value="Leucine Aminopeptidase, subunit E, domain 1"/>
    <property type="match status" value="2"/>
</dbReference>
<evidence type="ECO:0000256" key="6">
    <source>
        <dbReference type="ARBA" id="ARBA00024347"/>
    </source>
</evidence>
<reference key="1">
    <citation type="journal article" date="2007" name="Nature">
        <title>The medaka draft genome and insights into vertebrate genome evolution.</title>
        <authorList>
            <person name="Kasahara M."/>
            <person name="Naruse K."/>
            <person name="Sasaki S."/>
            <person name="Nakatani Y."/>
            <person name="Qu W."/>
            <person name="Ahsan B."/>
            <person name="Yamada T."/>
            <person name="Nagayasu Y."/>
            <person name="Doi K."/>
            <person name="Kasai Y."/>
            <person name="Jindo T."/>
            <person name="Kobayashi D."/>
            <person name="Shimada A."/>
            <person name="Toyoda A."/>
            <person name="Kuroki Y."/>
            <person name="Fujiyama A."/>
            <person name="Sasaki T."/>
            <person name="Shimizu A."/>
            <person name="Asakawa S."/>
            <person name="Shimizu N."/>
            <person name="Hashimoto S."/>
            <person name="Yang J."/>
            <person name="Lee Y."/>
            <person name="Matsushima K."/>
            <person name="Sugano S."/>
            <person name="Sakaizumi M."/>
            <person name="Narita T."/>
            <person name="Ohishi K."/>
            <person name="Haga S."/>
            <person name="Ohta F."/>
            <person name="Nomoto H."/>
            <person name="Nogata K."/>
            <person name="Morishita T."/>
            <person name="Endo T."/>
            <person name="Shin-I T."/>
            <person name="Takeda H."/>
            <person name="Morishita S."/>
            <person name="Kohara Y."/>
        </authorList>
    </citation>
    <scope>NUCLEOTIDE SEQUENCE [LARGE SCALE GENOMIC DNA]</scope>
    <source>
        <strain>Hd-rR</strain>
    </source>
</reference>
<dbReference type="InterPro" id="IPR012317">
    <property type="entry name" value="Poly(ADP-ribose)pol_cat_dom"/>
</dbReference>
<comment type="similarity">
    <text evidence="6">Belongs to the ARTD/PARP family.</text>
</comment>
<evidence type="ECO:0000256" key="7">
    <source>
        <dbReference type="RuleBase" id="RU362114"/>
    </source>
</evidence>
<name>A0A3P9LUX6_ORYLA</name>
<evidence type="ECO:0000256" key="2">
    <source>
        <dbReference type="ARBA" id="ARBA00022676"/>
    </source>
</evidence>
<reference evidence="11 12" key="2">
    <citation type="submission" date="2017-04" db="EMBL/GenBank/DDBJ databases">
        <title>CpG methylation of centromeres and impact of large insertions on vertebrate speciation.</title>
        <authorList>
            <person name="Ichikawa K."/>
            <person name="Yoshimura J."/>
            <person name="Morishita S."/>
        </authorList>
    </citation>
    <scope>NUCLEOTIDE SEQUENCE</scope>
    <source>
        <strain evidence="11 12">HNI</strain>
    </source>
</reference>
<dbReference type="PROSITE" id="PS51154">
    <property type="entry name" value="MACRO"/>
    <property type="match status" value="2"/>
</dbReference>
<comment type="subcellular location">
    <subcellularLocation>
        <location evidence="1">Nucleus</location>
    </subcellularLocation>
</comment>
<dbReference type="CDD" id="cd01439">
    <property type="entry name" value="TCCD_inducible_PARP_like"/>
    <property type="match status" value="1"/>
</dbReference>
<organism evidence="11 12">
    <name type="scientific">Oryzias latipes</name>
    <name type="common">Japanese rice fish</name>
    <name type="synonym">Japanese killifish</name>
    <dbReference type="NCBI Taxonomy" id="8090"/>
    <lineage>
        <taxon>Eukaryota</taxon>
        <taxon>Metazoa</taxon>
        <taxon>Chordata</taxon>
        <taxon>Craniata</taxon>
        <taxon>Vertebrata</taxon>
        <taxon>Euteleostomi</taxon>
        <taxon>Actinopterygii</taxon>
        <taxon>Neopterygii</taxon>
        <taxon>Teleostei</taxon>
        <taxon>Neoteleostei</taxon>
        <taxon>Acanthomorphata</taxon>
        <taxon>Ovalentaria</taxon>
        <taxon>Atherinomorphae</taxon>
        <taxon>Beloniformes</taxon>
        <taxon>Adrianichthyidae</taxon>
        <taxon>Oryziinae</taxon>
        <taxon>Oryzias</taxon>
    </lineage>
</organism>
<dbReference type="GO" id="GO:0005634">
    <property type="term" value="C:nucleus"/>
    <property type="evidence" value="ECO:0007669"/>
    <property type="project" value="UniProtKB-SubCell"/>
</dbReference>
<dbReference type="Pfam" id="PF01661">
    <property type="entry name" value="Macro"/>
    <property type="match status" value="1"/>
</dbReference>
<dbReference type="PANTHER" id="PTHR14453:SF107">
    <property type="entry name" value="POLY [ADP-RIBOSE] POLYMERASE"/>
    <property type="match status" value="1"/>
</dbReference>
<evidence type="ECO:0000256" key="1">
    <source>
        <dbReference type="ARBA" id="ARBA00004123"/>
    </source>
</evidence>
<dbReference type="Pfam" id="PF00644">
    <property type="entry name" value="PARP"/>
    <property type="match status" value="1"/>
</dbReference>
<dbReference type="InterPro" id="IPR043472">
    <property type="entry name" value="Macro_dom-like"/>
</dbReference>
<dbReference type="GO" id="GO:0003950">
    <property type="term" value="F:NAD+ poly-ADP-ribosyltransferase activity"/>
    <property type="evidence" value="ECO:0007669"/>
    <property type="project" value="UniProtKB-UniRule"/>
</dbReference>
<dbReference type="Proteomes" id="UP000265180">
    <property type="component" value="Chromosome 18"/>
</dbReference>
<evidence type="ECO:0000313" key="12">
    <source>
        <dbReference type="Proteomes" id="UP000265180"/>
    </source>
</evidence>
<dbReference type="SUPFAM" id="SSF52949">
    <property type="entry name" value="Macro domain-like"/>
    <property type="match status" value="2"/>
</dbReference>
<dbReference type="Gene3D" id="3.90.228.10">
    <property type="match status" value="1"/>
</dbReference>
<evidence type="ECO:0000256" key="8">
    <source>
        <dbReference type="SAM" id="MobiDB-lite"/>
    </source>
</evidence>
<dbReference type="Pfam" id="PF23222">
    <property type="entry name" value="RRM_PARP14_1"/>
    <property type="match status" value="1"/>
</dbReference>
<dbReference type="Ensembl" id="ENSORLT00020006781.1">
    <property type="protein sequence ID" value="ENSORLP00020024507.1"/>
    <property type="gene ID" value="ENSORLG00020005938.1"/>
</dbReference>
<dbReference type="EC" id="2.4.2.-" evidence="7"/>
<dbReference type="FunFam" id="3.90.228.10:FF:000008">
    <property type="entry name" value="Poly [ADP-ribose] polymerase"/>
    <property type="match status" value="1"/>
</dbReference>
<reference evidence="11" key="3">
    <citation type="submission" date="2025-08" db="UniProtKB">
        <authorList>
            <consortium name="Ensembl"/>
        </authorList>
    </citation>
    <scope>IDENTIFICATION</scope>
    <source>
        <strain evidence="11">HNI</strain>
    </source>
</reference>
<evidence type="ECO:0000256" key="5">
    <source>
        <dbReference type="ARBA" id="ARBA00023242"/>
    </source>
</evidence>
<dbReference type="InterPro" id="IPR002589">
    <property type="entry name" value="Macro_dom"/>
</dbReference>
<protein>
    <recommendedName>
        <fullName evidence="7">Poly [ADP-ribose] polymerase</fullName>
        <shortName evidence="7">PARP</shortName>
        <ecNumber evidence="7">2.4.2.-</ecNumber>
    </recommendedName>
</protein>
<dbReference type="InterPro" id="IPR057051">
    <property type="entry name" value="PARP14_RPM_1"/>
</dbReference>
<evidence type="ECO:0000259" key="9">
    <source>
        <dbReference type="PROSITE" id="PS51059"/>
    </source>
</evidence>
<feature type="region of interest" description="Disordered" evidence="8">
    <location>
        <begin position="548"/>
        <end position="578"/>
    </location>
</feature>
<reference evidence="11" key="4">
    <citation type="submission" date="2025-09" db="UniProtKB">
        <authorList>
            <consortium name="Ensembl"/>
        </authorList>
    </citation>
    <scope>IDENTIFICATION</scope>
    <source>
        <strain evidence="11">HNI</strain>
    </source>
</reference>
<evidence type="ECO:0000313" key="11">
    <source>
        <dbReference type="Ensembl" id="ENSORLP00020024507.1"/>
    </source>
</evidence>
<proteinExistence type="inferred from homology"/>
<dbReference type="SMART" id="SM00506">
    <property type="entry name" value="A1pp"/>
    <property type="match status" value="1"/>
</dbReference>
<keyword evidence="2 7" id="KW-0328">Glycosyltransferase</keyword>